<evidence type="ECO:0000256" key="3">
    <source>
        <dbReference type="ARBA" id="ARBA00022475"/>
    </source>
</evidence>
<evidence type="ECO:0000256" key="5">
    <source>
        <dbReference type="ARBA" id="ARBA00022960"/>
    </source>
</evidence>
<organism evidence="9 10">
    <name type="scientific">Paraconexibacter antarcticus</name>
    <dbReference type="NCBI Taxonomy" id="2949664"/>
    <lineage>
        <taxon>Bacteria</taxon>
        <taxon>Bacillati</taxon>
        <taxon>Actinomycetota</taxon>
        <taxon>Thermoleophilia</taxon>
        <taxon>Solirubrobacterales</taxon>
        <taxon>Paraconexibacteraceae</taxon>
        <taxon>Paraconexibacter</taxon>
    </lineage>
</organism>
<keyword evidence="5" id="KW-0133">Cell shape</keyword>
<evidence type="ECO:0000256" key="8">
    <source>
        <dbReference type="SAM" id="Phobius"/>
    </source>
</evidence>
<keyword evidence="3" id="KW-1003">Cell membrane</keyword>
<evidence type="ECO:0000256" key="6">
    <source>
        <dbReference type="ARBA" id="ARBA00022989"/>
    </source>
</evidence>
<dbReference type="NCBIfam" id="TIGR03426">
    <property type="entry name" value="shape_MreD"/>
    <property type="match status" value="1"/>
</dbReference>
<dbReference type="Pfam" id="PF04093">
    <property type="entry name" value="MreD"/>
    <property type="match status" value="1"/>
</dbReference>
<feature type="transmembrane region" description="Helical" evidence="8">
    <location>
        <begin position="65"/>
        <end position="89"/>
    </location>
</feature>
<proteinExistence type="inferred from homology"/>
<accession>A0ABY5DLL9</accession>
<evidence type="ECO:0000313" key="10">
    <source>
        <dbReference type="Proteomes" id="UP001056035"/>
    </source>
</evidence>
<keyword evidence="4 8" id="KW-0812">Transmembrane</keyword>
<keyword evidence="6 8" id="KW-1133">Transmembrane helix</keyword>
<feature type="transmembrane region" description="Helical" evidence="8">
    <location>
        <begin position="39"/>
        <end position="59"/>
    </location>
</feature>
<keyword evidence="7 8" id="KW-0472">Membrane</keyword>
<keyword evidence="10" id="KW-1185">Reference proteome</keyword>
<evidence type="ECO:0000256" key="7">
    <source>
        <dbReference type="ARBA" id="ARBA00023136"/>
    </source>
</evidence>
<evidence type="ECO:0000256" key="1">
    <source>
        <dbReference type="ARBA" id="ARBA00004651"/>
    </source>
</evidence>
<dbReference type="InterPro" id="IPR007227">
    <property type="entry name" value="Cell_shape_determining_MreD"/>
</dbReference>
<dbReference type="EMBL" id="CP098502">
    <property type="protein sequence ID" value="UTI62374.1"/>
    <property type="molecule type" value="Genomic_DNA"/>
</dbReference>
<evidence type="ECO:0000256" key="2">
    <source>
        <dbReference type="ARBA" id="ARBA00007776"/>
    </source>
</evidence>
<dbReference type="Proteomes" id="UP001056035">
    <property type="component" value="Chromosome"/>
</dbReference>
<evidence type="ECO:0000313" key="9">
    <source>
        <dbReference type="EMBL" id="UTI62374.1"/>
    </source>
</evidence>
<protein>
    <submittedName>
        <fullName evidence="9">Rod shape-determining protein MreD</fullName>
    </submittedName>
</protein>
<gene>
    <name evidence="9" type="primary">mreD</name>
    <name evidence="9" type="ORF">NBH00_13490</name>
</gene>
<reference evidence="9 10" key="1">
    <citation type="submission" date="2022-06" db="EMBL/GenBank/DDBJ databases">
        <title>Paraconexibacter antarcticus.</title>
        <authorList>
            <person name="Kim C.S."/>
        </authorList>
    </citation>
    <scope>NUCLEOTIDE SEQUENCE [LARGE SCALE GENOMIC DNA]</scope>
    <source>
        <strain evidence="9 10">02-257</strain>
    </source>
</reference>
<name>A0ABY5DLL9_9ACTN</name>
<evidence type="ECO:0000256" key="4">
    <source>
        <dbReference type="ARBA" id="ARBA00022692"/>
    </source>
</evidence>
<feature type="transmembrane region" description="Helical" evidence="8">
    <location>
        <begin position="134"/>
        <end position="158"/>
    </location>
</feature>
<feature type="transmembrane region" description="Helical" evidence="8">
    <location>
        <begin position="6"/>
        <end position="27"/>
    </location>
</feature>
<sequence>MNPYAAPVAGRLTILGFVVCIVQLAAVSQLDFFGAHADLVPLVVAMTGLLLGSLPGAVLGFACGFFVDCALIQTMGLSSLLYLAVGYGAGRLREVRDPQAAAVPAVVGGAATTVVTVGYALMQFMLGTPIRVTGLLVGQIFVTILVNTLLSLPVYAAVRRWLLPVMPDDPRRRRRRAQTTRLSPLSRA</sequence>
<comment type="subcellular location">
    <subcellularLocation>
        <location evidence="1">Cell membrane</location>
        <topology evidence="1">Multi-pass membrane protein</topology>
    </subcellularLocation>
</comment>
<comment type="similarity">
    <text evidence="2">Belongs to the MreD family.</text>
</comment>
<feature type="transmembrane region" description="Helical" evidence="8">
    <location>
        <begin position="101"/>
        <end position="122"/>
    </location>
</feature>
<dbReference type="RefSeq" id="WP_254569112.1">
    <property type="nucleotide sequence ID" value="NZ_CP098502.1"/>
</dbReference>